<dbReference type="GeneID" id="57211244"/>
<dbReference type="PATRIC" id="fig|29471.24.peg.950"/>
<sequence length="291" mass="32342">MTTESSVTDTVLPPLSEAQEADPFAEEVDAHYAKTSSADVAARRMGLFERGESTDKGNQSSRLSWLFKSLLVVLFFVPLAVSVVLFLIVQQQSVQLDSLDAAFRHGQLQQLPTEIQELKIKVGELRSEFITVQEFDTFRQSQQSLARTLDEKLNQYIKNAEGQSAIPERLVLLEQRINGLQGTADAHDKRISSLASDWQNRFEKLAPQKATPAKKSQRVTKPVPAPFALTSIEHRGGQQYAVIIPHSAGNRWSDLRMLTPGESVNGWTLASIDGNQARFLVNGKSQILTLQ</sequence>
<evidence type="ECO:0000313" key="2">
    <source>
        <dbReference type="EMBL" id="AFH56846.1"/>
    </source>
</evidence>
<reference evidence="2" key="1">
    <citation type="submission" date="2012-03" db="EMBL/GenBank/DDBJ databases">
        <title>First horizontally acquired island (HAI) in Pectobacterium atrosepticum type strain ICMP1526 encoding coronafacic acid (cfa) biosynthetic cluster.</title>
        <authorList>
            <person name="Panda P."/>
            <person name="Fiers M.W.E.J."/>
            <person name="Pitman A.R."/>
        </authorList>
    </citation>
    <scope>NUCLEOTIDE SEQUENCE</scope>
    <source>
        <strain evidence="2">ICMP1526</strain>
    </source>
</reference>
<dbReference type="AlphaFoldDB" id="M4GX72"/>
<dbReference type="OMA" id="IYLIRPG"/>
<name>M4GX72_PECAT</name>
<feature type="transmembrane region" description="Helical" evidence="1">
    <location>
        <begin position="65"/>
        <end position="89"/>
    </location>
</feature>
<dbReference type="KEGG" id="pato:GZ59_09370"/>
<protein>
    <submittedName>
        <fullName evidence="2">Uncharacterized protein</fullName>
    </submittedName>
</protein>
<evidence type="ECO:0000256" key="1">
    <source>
        <dbReference type="SAM" id="Phobius"/>
    </source>
</evidence>
<dbReference type="KEGG" id="patr:EV46_04640"/>
<keyword evidence="1" id="KW-0472">Membrane</keyword>
<proteinExistence type="predicted"/>
<keyword evidence="1" id="KW-1133">Transmembrane helix</keyword>
<accession>M4GX72</accession>
<organism evidence="2">
    <name type="scientific">Pectobacterium atrosepticum</name>
    <name type="common">Erwinia carotovora subsp. atroseptica</name>
    <dbReference type="NCBI Taxonomy" id="29471"/>
    <lineage>
        <taxon>Bacteria</taxon>
        <taxon>Pseudomonadati</taxon>
        <taxon>Pseudomonadota</taxon>
        <taxon>Gammaproteobacteria</taxon>
        <taxon>Enterobacterales</taxon>
        <taxon>Pectobacteriaceae</taxon>
        <taxon>Pectobacterium</taxon>
    </lineage>
</organism>
<dbReference type="RefSeq" id="WP_011092172.1">
    <property type="nucleotide sequence ID" value="NZ_CP007744.1"/>
</dbReference>
<gene>
    <name evidence="2" type="ORF">KCQ_13010</name>
</gene>
<keyword evidence="1" id="KW-0812">Transmembrane</keyword>
<dbReference type="EMBL" id="JQ771054">
    <property type="protein sequence ID" value="AFH56846.1"/>
    <property type="molecule type" value="Genomic_DNA"/>
</dbReference>